<dbReference type="AlphaFoldDB" id="A0A2K2U8Y8"/>
<dbReference type="CDD" id="cd00093">
    <property type="entry name" value="HTH_XRE"/>
    <property type="match status" value="1"/>
</dbReference>
<accession>A0A2K2U8Y8</accession>
<keyword evidence="2" id="KW-1133">Transmembrane helix</keyword>
<evidence type="ECO:0000256" key="2">
    <source>
        <dbReference type="SAM" id="Phobius"/>
    </source>
</evidence>
<dbReference type="SUPFAM" id="SSF47413">
    <property type="entry name" value="lambda repressor-like DNA-binding domains"/>
    <property type="match status" value="1"/>
</dbReference>
<dbReference type="RefSeq" id="WP_103265875.1">
    <property type="nucleotide sequence ID" value="NZ_CABMLE010000021.1"/>
</dbReference>
<dbReference type="PROSITE" id="PS50943">
    <property type="entry name" value="HTH_CROC1"/>
    <property type="match status" value="1"/>
</dbReference>
<feature type="transmembrane region" description="Helical" evidence="2">
    <location>
        <begin position="179"/>
        <end position="201"/>
    </location>
</feature>
<evidence type="ECO:0000256" key="1">
    <source>
        <dbReference type="ARBA" id="ARBA00023125"/>
    </source>
</evidence>
<keyword evidence="1" id="KW-0238">DNA-binding</keyword>
<dbReference type="InterPro" id="IPR010982">
    <property type="entry name" value="Lambda_DNA-bd_dom_sf"/>
</dbReference>
<proteinExistence type="predicted"/>
<dbReference type="PANTHER" id="PTHR46558:SF15">
    <property type="entry name" value="HELIX-TURN-HELIX DOMAIN PROTEIN"/>
    <property type="match status" value="1"/>
</dbReference>
<dbReference type="GO" id="GO:0003677">
    <property type="term" value="F:DNA binding"/>
    <property type="evidence" value="ECO:0007669"/>
    <property type="project" value="UniProtKB-KW"/>
</dbReference>
<keyword evidence="2" id="KW-0472">Membrane</keyword>
<dbReference type="Gene3D" id="1.10.260.40">
    <property type="entry name" value="lambda repressor-like DNA-binding domains"/>
    <property type="match status" value="1"/>
</dbReference>
<sequence length="210" mass="23401">MEIGKRIRGHRADAGMSQDDLAQRVYVSRQTISSWENDKTYPDVQSLIILSDVFGTTVDELVKGDVEVMERTIDEDAKLMNRLGYAMTGLLALALAAFAWFAFQMVVWDWPLVHAVPTIVLFFVLWGAAMAAGTWIDRIKKAHDLVTYREISAFMKGEPVDRDTEKGNRIRSMDGRVKTLRVIGGAIVFAAVGAFFGWHGAALLDSIFVS</sequence>
<dbReference type="EMBL" id="PPEK01000021">
    <property type="protein sequence ID" value="PNV66791.1"/>
    <property type="molecule type" value="Genomic_DNA"/>
</dbReference>
<dbReference type="SMART" id="SM00530">
    <property type="entry name" value="HTH_XRE"/>
    <property type="match status" value="1"/>
</dbReference>
<dbReference type="Pfam" id="PF01381">
    <property type="entry name" value="HTH_3"/>
    <property type="match status" value="1"/>
</dbReference>
<feature type="domain" description="HTH cro/C1-type" evidence="3">
    <location>
        <begin position="7"/>
        <end position="61"/>
    </location>
</feature>
<feature type="transmembrane region" description="Helical" evidence="2">
    <location>
        <begin position="115"/>
        <end position="136"/>
    </location>
</feature>
<dbReference type="PANTHER" id="PTHR46558">
    <property type="entry name" value="TRACRIPTIONAL REGULATORY PROTEIN-RELATED-RELATED"/>
    <property type="match status" value="1"/>
</dbReference>
<gene>
    <name evidence="4" type="ORF">C2L71_11355</name>
</gene>
<evidence type="ECO:0000259" key="3">
    <source>
        <dbReference type="PROSITE" id="PS50943"/>
    </source>
</evidence>
<protein>
    <submittedName>
        <fullName evidence="4">XRE family transcriptional regulator</fullName>
    </submittedName>
</protein>
<comment type="caution">
    <text evidence="4">The sequence shown here is derived from an EMBL/GenBank/DDBJ whole genome shotgun (WGS) entry which is preliminary data.</text>
</comment>
<dbReference type="Proteomes" id="UP000236197">
    <property type="component" value="Unassembled WGS sequence"/>
</dbReference>
<keyword evidence="5" id="KW-1185">Reference proteome</keyword>
<name>A0A2K2U8Y8_9ACTN</name>
<dbReference type="InterPro" id="IPR001387">
    <property type="entry name" value="Cro/C1-type_HTH"/>
</dbReference>
<reference evidence="5" key="1">
    <citation type="submission" date="2018-01" db="EMBL/GenBank/DDBJ databases">
        <title>Rubneribacter badeniensis gen. nov., sp. nov., and Colonibacter rubneri, gen. nov., sp. nov., WGS of new members of the Eggerthellaceae.</title>
        <authorList>
            <person name="Danylec N."/>
            <person name="Stoll D.A."/>
            <person name="Doetsch A."/>
            <person name="Kulling S.E."/>
            <person name="Huch M."/>
        </authorList>
    </citation>
    <scope>NUCLEOTIDE SEQUENCE [LARGE SCALE GENOMIC DNA]</scope>
    <source>
        <strain evidence="5">ResAG-96</strain>
    </source>
</reference>
<feature type="transmembrane region" description="Helical" evidence="2">
    <location>
        <begin position="83"/>
        <end position="103"/>
    </location>
</feature>
<evidence type="ECO:0000313" key="4">
    <source>
        <dbReference type="EMBL" id="PNV66791.1"/>
    </source>
</evidence>
<dbReference type="OrthoDB" id="9805856at2"/>
<organism evidence="4 5">
    <name type="scientific">Enteroscipio rubneri</name>
    <dbReference type="NCBI Taxonomy" id="2070686"/>
    <lineage>
        <taxon>Bacteria</taxon>
        <taxon>Bacillati</taxon>
        <taxon>Actinomycetota</taxon>
        <taxon>Coriobacteriia</taxon>
        <taxon>Eggerthellales</taxon>
        <taxon>Eggerthellaceae</taxon>
        <taxon>Enteroscipio</taxon>
    </lineage>
</organism>
<keyword evidence="2" id="KW-0812">Transmembrane</keyword>
<evidence type="ECO:0000313" key="5">
    <source>
        <dbReference type="Proteomes" id="UP000236197"/>
    </source>
</evidence>